<feature type="compositionally biased region" description="Pro residues" evidence="1">
    <location>
        <begin position="106"/>
        <end position="117"/>
    </location>
</feature>
<accession>A0A0F7G9M5</accession>
<reference evidence="3 4" key="1">
    <citation type="journal article" date="2001" name="Arch. Virol.">
        <title>Isolation and characterization of an endogenous cytomegalovirus (BaCMV) from baboons.</title>
        <authorList>
            <person name="Blewett E.L."/>
            <person name="White G."/>
            <person name="Saliki J.T."/>
            <person name="Eberle R."/>
        </authorList>
    </citation>
    <scope>NUCLEOTIDE SEQUENCE [LARGE SCALE GENOMIC DNA]</scope>
    <source>
        <strain evidence="3">OCOM4-52</strain>
    </source>
</reference>
<evidence type="ECO:0000256" key="1">
    <source>
        <dbReference type="SAM" id="MobiDB-lite"/>
    </source>
</evidence>
<protein>
    <submittedName>
        <fullName evidence="3">UL122</fullName>
    </submittedName>
</protein>
<feature type="compositionally biased region" description="Low complexity" evidence="1">
    <location>
        <begin position="76"/>
        <end position="86"/>
    </location>
</feature>
<dbReference type="KEGG" id="vg:24284831"/>
<name>A0A0F7G9M5_9BETA</name>
<dbReference type="Pfam" id="PF03361">
    <property type="entry name" value="Herpes_IE2_3"/>
    <property type="match status" value="1"/>
</dbReference>
<feature type="compositionally biased region" description="Basic residues" evidence="1">
    <location>
        <begin position="130"/>
        <end position="141"/>
    </location>
</feature>
<organism evidence="3 4">
    <name type="scientific">Papiine betaherpesvirus 4</name>
    <dbReference type="NCBI Taxonomy" id="2560624"/>
    <lineage>
        <taxon>Viruses</taxon>
        <taxon>Duplodnaviria</taxon>
        <taxon>Heunggongvirae</taxon>
        <taxon>Peploviricota</taxon>
        <taxon>Herviviricetes</taxon>
        <taxon>Herpesvirales</taxon>
        <taxon>Orthoherpesviridae</taxon>
        <taxon>Betaherpesvirinae</taxon>
        <taxon>Cytomegalovirus</taxon>
        <taxon>Cytomegalovirus papiinebeta4</taxon>
    </lineage>
</organism>
<dbReference type="EMBL" id="KR351281">
    <property type="protein sequence ID" value="AKG51578.1"/>
    <property type="molecule type" value="Genomic_DNA"/>
</dbReference>
<keyword evidence="4" id="KW-1185">Reference proteome</keyword>
<evidence type="ECO:0000313" key="3">
    <source>
        <dbReference type="EMBL" id="AKG51578.1"/>
    </source>
</evidence>
<dbReference type="Proteomes" id="UP000171701">
    <property type="component" value="Segment"/>
</dbReference>
<feature type="region of interest" description="Disordered" evidence="1">
    <location>
        <begin position="21"/>
        <end position="142"/>
    </location>
</feature>
<dbReference type="InterPro" id="IPR005028">
    <property type="entry name" value="Herpes_IE2_3"/>
</dbReference>
<evidence type="ECO:0000259" key="2">
    <source>
        <dbReference type="Pfam" id="PF03361"/>
    </source>
</evidence>
<feature type="domain" description="Herpesvirus intermediate/early protein 2/3 DNA-binding" evidence="2">
    <location>
        <begin position="197"/>
        <end position="358"/>
    </location>
</feature>
<proteinExistence type="predicted"/>
<reference evidence="3 4" key="2">
    <citation type="journal article" date="2015" name="Genome Announc.">
        <title>Complete Genome Sequences of Mandrillus leucophaeus and Papio ursinus Cytomegaloviruses.</title>
        <authorList>
            <person name="Blewett E.L."/>
            <person name="Sherrod C.J."/>
            <person name="Texier J.R."/>
            <person name="Conrad T.M."/>
            <person name="Dittmer D.P."/>
        </authorList>
    </citation>
    <scope>NUCLEOTIDE SEQUENCE [LARGE SCALE GENOMIC DNA]</scope>
    <source>
        <strain evidence="3">OCOM4-52</strain>
    </source>
</reference>
<feature type="compositionally biased region" description="Low complexity" evidence="1">
    <location>
        <begin position="118"/>
        <end position="129"/>
    </location>
</feature>
<dbReference type="OrthoDB" id="13626at10239"/>
<dbReference type="GO" id="GO:0006355">
    <property type="term" value="P:regulation of DNA-templated transcription"/>
    <property type="evidence" value="ECO:0007669"/>
    <property type="project" value="InterPro"/>
</dbReference>
<sequence>MLAASEIKTEPGEDCLQLKYKHKSSRKPTSPSGFIVISDSEDEEEHSVSQESSSQPGVKLTMTTQTTGSLGQMSVESSSSSSSSDSECCDECGGGSSPSTLASPISPLPPTPPPPVVMPSTSSGITTSAKKPKTPKTKTTKRMASLDCEKVRSAMREKAGIVFTTPTVETKRGRVKAGEVSRMFRATSRSLEYKNLPFTLTNVHQVLSETVNICKSMQVNNRGIMLIYTRTHEVKEAVDQARVRLGRICNLAISTPFLMEHTMPHVHSADATRKTAEACQQGIRSAWDIKTVHTNELCPRSSDYRTVIVHAATPVDFLGAIQVLIPLNQQFPKQVAIRIFSAENTNSFMLPIYDNASKMYAVGQFDEPKDEELENLSMAIEKAIEDMNQESQ</sequence>
<evidence type="ECO:0000313" key="4">
    <source>
        <dbReference type="Proteomes" id="UP000171701"/>
    </source>
</evidence>
<feature type="compositionally biased region" description="Polar residues" evidence="1">
    <location>
        <begin position="61"/>
        <end position="75"/>
    </location>
</feature>